<dbReference type="AlphaFoldDB" id="A0A7D7KZV6"/>
<dbReference type="InterPro" id="IPR017881">
    <property type="entry name" value="NirD"/>
</dbReference>
<keyword evidence="2" id="KW-0479">Metal-binding</keyword>
<evidence type="ECO:0000256" key="1">
    <source>
        <dbReference type="ARBA" id="ARBA00022714"/>
    </source>
</evidence>
<keyword evidence="3 9" id="KW-0560">Oxidoreductase</keyword>
<organism evidence="9 10">
    <name type="scientific">Kocuria varians</name>
    <name type="common">Micrococcus varians</name>
    <dbReference type="NCBI Taxonomy" id="1272"/>
    <lineage>
        <taxon>Bacteria</taxon>
        <taxon>Bacillati</taxon>
        <taxon>Actinomycetota</taxon>
        <taxon>Actinomycetes</taxon>
        <taxon>Micrococcales</taxon>
        <taxon>Micrococcaceae</taxon>
        <taxon>Kocuria</taxon>
    </lineage>
</organism>
<feature type="region of interest" description="Disordered" evidence="7">
    <location>
        <begin position="1"/>
        <end position="27"/>
    </location>
</feature>
<dbReference type="NCBIfam" id="TIGR02378">
    <property type="entry name" value="nirD_assim_sml"/>
    <property type="match status" value="1"/>
</dbReference>
<protein>
    <submittedName>
        <fullName evidence="9">Nitrite reductase (NADH) small subunit</fullName>
        <ecNumber evidence="9">1.7.1.15</ecNumber>
    </submittedName>
</protein>
<dbReference type="RefSeq" id="WP_094394122.1">
    <property type="nucleotide sequence ID" value="NZ_CP059343.1"/>
</dbReference>
<proteinExistence type="predicted"/>
<name>A0A7D7KZV6_KOCVA</name>
<dbReference type="InterPro" id="IPR036922">
    <property type="entry name" value="Rieske_2Fe-2S_sf"/>
</dbReference>
<gene>
    <name evidence="9" type="primary">nirD</name>
    <name evidence="9" type="ORF">CIB50_0002040</name>
</gene>
<keyword evidence="1" id="KW-0001">2Fe-2S</keyword>
<dbReference type="PANTHER" id="PTHR40562:SF1">
    <property type="entry name" value="NITRITE REDUCTASE (NADH) SMALL SUBUNIT"/>
    <property type="match status" value="1"/>
</dbReference>
<dbReference type="GO" id="GO:0051537">
    <property type="term" value="F:2 iron, 2 sulfur cluster binding"/>
    <property type="evidence" value="ECO:0007669"/>
    <property type="project" value="UniProtKB-KW"/>
</dbReference>
<dbReference type="SUPFAM" id="SSF50022">
    <property type="entry name" value="ISP domain"/>
    <property type="match status" value="1"/>
</dbReference>
<evidence type="ECO:0000313" key="9">
    <source>
        <dbReference type="EMBL" id="QMS57305.1"/>
    </source>
</evidence>
<dbReference type="PROSITE" id="PS51296">
    <property type="entry name" value="RIESKE"/>
    <property type="match status" value="1"/>
</dbReference>
<reference evidence="9 10" key="2">
    <citation type="submission" date="2020-07" db="EMBL/GenBank/DDBJ databases">
        <title>Genome of starter culture bacteria Kocuria salsicia reveals its technological properties and safety for usage in meat industry.</title>
        <authorList>
            <person name="Michael M."/>
            <person name="Konstantin K."/>
            <person name="Evgenii K."/>
            <person name="Galina S."/>
            <person name="Oksana K."/>
            <person name="Andrei L."/>
        </authorList>
    </citation>
    <scope>NUCLEOTIDE SEQUENCE [LARGE SCALE GENOMIC DNA]</scope>
    <source>
        <strain evidence="9 10">80</strain>
    </source>
</reference>
<keyword evidence="4" id="KW-0408">Iron</keyword>
<evidence type="ECO:0000259" key="8">
    <source>
        <dbReference type="PROSITE" id="PS51296"/>
    </source>
</evidence>
<evidence type="ECO:0000256" key="3">
    <source>
        <dbReference type="ARBA" id="ARBA00023002"/>
    </source>
</evidence>
<evidence type="ECO:0000256" key="5">
    <source>
        <dbReference type="ARBA" id="ARBA00023014"/>
    </source>
</evidence>
<keyword evidence="5" id="KW-0411">Iron-sulfur</keyword>
<dbReference type="InterPro" id="IPR012748">
    <property type="entry name" value="Rieske-like_NirD"/>
</dbReference>
<reference evidence="10" key="1">
    <citation type="submission" date="2017-08" db="EMBL/GenBank/DDBJ databases">
        <title>Draft Genome Sequence of Kocuria varians 80.</title>
        <authorList>
            <person name="Minaev M."/>
            <person name="Kurbakov K.A."/>
            <person name="Solodovnikova G.I."/>
            <person name="Kuznetsova O.A."/>
            <person name="Lisitsyn A.B."/>
        </authorList>
    </citation>
    <scope>NUCLEOTIDE SEQUENCE [LARGE SCALE GENOMIC DNA]</scope>
    <source>
        <strain evidence="10">80</strain>
    </source>
</reference>
<dbReference type="KEGG" id="kvr:CIB50_0002040"/>
<evidence type="ECO:0000256" key="7">
    <source>
        <dbReference type="SAM" id="MobiDB-lite"/>
    </source>
</evidence>
<accession>A0A7D7KZV6</accession>
<dbReference type="PROSITE" id="PS51300">
    <property type="entry name" value="NIRD"/>
    <property type="match status" value="1"/>
</dbReference>
<evidence type="ECO:0000313" key="10">
    <source>
        <dbReference type="Proteomes" id="UP000216825"/>
    </source>
</evidence>
<keyword evidence="10" id="KW-1185">Reference proteome</keyword>
<sequence length="137" mass="14895">MDSTTSQGTTQGPPAARGKGTRRPSAPDAEGWVDVCAFEDLEVNWGEAAIVAGHEYAVFRTNDDRVFVTDHRDPRSGALVIARGIVGRHGEQHTVASPLYKETYDLTTGQCVAGGEWTLPVYPVRVREGRVQFQPAV</sequence>
<evidence type="ECO:0000256" key="4">
    <source>
        <dbReference type="ARBA" id="ARBA00023004"/>
    </source>
</evidence>
<dbReference type="EC" id="1.7.1.15" evidence="9"/>
<dbReference type="GO" id="GO:0016705">
    <property type="term" value="F:oxidoreductase activity, acting on paired donors, with incorporation or reduction of molecular oxygen"/>
    <property type="evidence" value="ECO:0007669"/>
    <property type="project" value="UniProtKB-ARBA"/>
</dbReference>
<keyword evidence="6" id="KW-0534">Nitrate assimilation</keyword>
<feature type="compositionally biased region" description="Polar residues" evidence="7">
    <location>
        <begin position="1"/>
        <end position="12"/>
    </location>
</feature>
<evidence type="ECO:0000256" key="2">
    <source>
        <dbReference type="ARBA" id="ARBA00022723"/>
    </source>
</evidence>
<dbReference type="Proteomes" id="UP000216825">
    <property type="component" value="Chromosome"/>
</dbReference>
<dbReference type="PANTHER" id="PTHR40562">
    <property type="match status" value="1"/>
</dbReference>
<dbReference type="GO" id="GO:0046872">
    <property type="term" value="F:metal ion binding"/>
    <property type="evidence" value="ECO:0007669"/>
    <property type="project" value="UniProtKB-KW"/>
</dbReference>
<feature type="domain" description="Rieske" evidence="8">
    <location>
        <begin position="33"/>
        <end position="133"/>
    </location>
</feature>
<dbReference type="InterPro" id="IPR017941">
    <property type="entry name" value="Rieske_2Fe-2S"/>
</dbReference>
<dbReference type="Gene3D" id="2.102.10.10">
    <property type="entry name" value="Rieske [2Fe-2S] iron-sulphur domain"/>
    <property type="match status" value="1"/>
</dbReference>
<dbReference type="Pfam" id="PF13806">
    <property type="entry name" value="Rieske_2"/>
    <property type="match status" value="1"/>
</dbReference>
<evidence type="ECO:0000256" key="6">
    <source>
        <dbReference type="ARBA" id="ARBA00023063"/>
    </source>
</evidence>
<dbReference type="GO" id="GO:0106316">
    <property type="term" value="F:nitrite reductase (NADH) activity"/>
    <property type="evidence" value="ECO:0007669"/>
    <property type="project" value="UniProtKB-EC"/>
</dbReference>
<dbReference type="EMBL" id="CP059343">
    <property type="protein sequence ID" value="QMS57305.1"/>
    <property type="molecule type" value="Genomic_DNA"/>
</dbReference>
<dbReference type="GO" id="GO:0042128">
    <property type="term" value="P:nitrate assimilation"/>
    <property type="evidence" value="ECO:0007669"/>
    <property type="project" value="UniProtKB-KW"/>
</dbReference>
<dbReference type="GO" id="GO:0004497">
    <property type="term" value="F:monooxygenase activity"/>
    <property type="evidence" value="ECO:0007669"/>
    <property type="project" value="UniProtKB-ARBA"/>
</dbReference>